<protein>
    <submittedName>
        <fullName evidence="2">Uncharacterized protein</fullName>
    </submittedName>
</protein>
<comment type="caution">
    <text evidence="2">The sequence shown here is derived from an EMBL/GenBank/DDBJ whole genome shotgun (WGS) entry which is preliminary data.</text>
</comment>
<organism evidence="2 3">
    <name type="scientific">Pseudonocardia humida</name>
    <dbReference type="NCBI Taxonomy" id="2800819"/>
    <lineage>
        <taxon>Bacteria</taxon>
        <taxon>Bacillati</taxon>
        <taxon>Actinomycetota</taxon>
        <taxon>Actinomycetes</taxon>
        <taxon>Pseudonocardiales</taxon>
        <taxon>Pseudonocardiaceae</taxon>
        <taxon>Pseudonocardia</taxon>
    </lineage>
</organism>
<evidence type="ECO:0000256" key="1">
    <source>
        <dbReference type="SAM" id="MobiDB-lite"/>
    </source>
</evidence>
<reference evidence="2" key="1">
    <citation type="submission" date="2021-04" db="EMBL/GenBank/DDBJ databases">
        <title>Pseudonocardia sp. nov., isolated from sandy soil of mangrove forest.</title>
        <authorList>
            <person name="Zan Z."/>
            <person name="Huang R."/>
            <person name="Liu W."/>
        </authorList>
    </citation>
    <scope>NUCLEOTIDE SEQUENCE</scope>
    <source>
        <strain evidence="2">S2-4</strain>
    </source>
</reference>
<sequence length="45" mass="4896">MPPTRADRSSGPTQLQARGHAFALRGGRRVARAVLARVDPRTANR</sequence>
<keyword evidence="3" id="KW-1185">Reference proteome</keyword>
<gene>
    <name evidence="2" type="ORF">KDL28_38250</name>
</gene>
<proteinExistence type="predicted"/>
<accession>A0ABT1ACY7</accession>
<evidence type="ECO:0000313" key="3">
    <source>
        <dbReference type="Proteomes" id="UP001165283"/>
    </source>
</evidence>
<feature type="region of interest" description="Disordered" evidence="1">
    <location>
        <begin position="1"/>
        <end position="24"/>
    </location>
</feature>
<dbReference type="EMBL" id="JAGSOV010000097">
    <property type="protein sequence ID" value="MCO1660907.1"/>
    <property type="molecule type" value="Genomic_DNA"/>
</dbReference>
<dbReference type="Proteomes" id="UP001165283">
    <property type="component" value="Unassembled WGS sequence"/>
</dbReference>
<name>A0ABT1ACY7_9PSEU</name>
<dbReference type="RefSeq" id="WP_252446434.1">
    <property type="nucleotide sequence ID" value="NZ_JAGSOV010000097.1"/>
</dbReference>
<evidence type="ECO:0000313" key="2">
    <source>
        <dbReference type="EMBL" id="MCO1660907.1"/>
    </source>
</evidence>